<dbReference type="PATRIC" id="fig|1134457.3.peg.2033"/>
<evidence type="ECO:0000313" key="1">
    <source>
        <dbReference type="EMBL" id="ELP55100.1"/>
    </source>
</evidence>
<proteinExistence type="predicted"/>
<organism evidence="1 2">
    <name type="scientific">Microcystis aeruginosa TAIHU98</name>
    <dbReference type="NCBI Taxonomy" id="1134457"/>
    <lineage>
        <taxon>Bacteria</taxon>
        <taxon>Bacillati</taxon>
        <taxon>Cyanobacteriota</taxon>
        <taxon>Cyanophyceae</taxon>
        <taxon>Oscillatoriophycideae</taxon>
        <taxon>Chroococcales</taxon>
        <taxon>Microcystaceae</taxon>
        <taxon>Microcystis</taxon>
    </lineage>
</organism>
<accession>L7E6N4</accession>
<reference evidence="1 2" key="1">
    <citation type="journal article" date="2013" name="Genome Announc.">
        <title>Whole-Genome Sequence of Microcystis aeruginosa TAIHU98, a Nontoxic Bloom-Forming Strain Isolated from Taihu Lake, China.</title>
        <authorList>
            <person name="Yang C."/>
            <person name="Zhang W."/>
            <person name="Ren M."/>
            <person name="Song L."/>
            <person name="Li T."/>
            <person name="Zhao J."/>
        </authorList>
    </citation>
    <scope>NUCLEOTIDE SEQUENCE [LARGE SCALE GENOMIC DNA]</scope>
    <source>
        <strain evidence="1 2">TAIHU98</strain>
    </source>
</reference>
<dbReference type="Proteomes" id="UP000010932">
    <property type="component" value="Unassembled WGS sequence"/>
</dbReference>
<protein>
    <submittedName>
        <fullName evidence="1">Uncharacterized protein</fullName>
    </submittedName>
</protein>
<dbReference type="EMBL" id="ANKQ01000002">
    <property type="protein sequence ID" value="ELP55100.1"/>
    <property type="molecule type" value="Genomic_DNA"/>
</dbReference>
<comment type="caution">
    <text evidence="1">The sequence shown here is derived from an EMBL/GenBank/DDBJ whole genome shotgun (WGS) entry which is preliminary data.</text>
</comment>
<gene>
    <name evidence="1" type="ORF">O53_3928</name>
</gene>
<sequence length="40" mass="4663">MVWLRTIGINTVTGFHLGYQLFYWVNNCKFSLPDLDSILS</sequence>
<evidence type="ECO:0000313" key="2">
    <source>
        <dbReference type="Proteomes" id="UP000010932"/>
    </source>
</evidence>
<name>L7E6N4_MICAE</name>
<dbReference type="AlphaFoldDB" id="L7E6N4"/>